<keyword evidence="4" id="KW-0521">NADP</keyword>
<dbReference type="PRINTS" id="PR00370">
    <property type="entry name" value="FMOXYGENASE"/>
</dbReference>
<sequence>MKYRIAVIGAGPSGITALKNLLDQGLDAVAFDRNQEVGGNWIYSENESHSSVFETTHIISSKTLSQYEDFTFDEFDPDTPDYPSHEVLRNYFQAYARKFNLYPFIRFGTMVKHCKWVNEFTWEITLEKDGIEKTETFTHLVVANGHHWKPRYPDYPGEFTGEFIHAHHFKKAAPFAGKRVLVIGGGNSACDVAVETSRVSATTAISWRRGYRIVPKFFFGKPSDKVAEQSKWLPIKIRGFFNQLLLKVMLGDNKAYGLRPVTEPFGATHPTINDELLHKIRHGKVKPRLDIRRFDGNKVIFEDGKAEEYDTVIACTGYWLSHPFFDKEFIDYSSGPVPLYLRMFHPKISNLYFIGMFQPLGCIWPGAELQSKLMAQELIGNWNRPKNIEELCEREVSHPHYKQVNTPRHTITVDYHLFVKSLKKELPKNHISKSPQNKVASVTEPTA</sequence>
<comment type="caution">
    <text evidence="6">The sequence shown here is derived from an EMBL/GenBank/DDBJ whole genome shotgun (WGS) entry which is preliminary data.</text>
</comment>
<dbReference type="EMBL" id="QKTX01000010">
    <property type="protein sequence ID" value="PZV81498.1"/>
    <property type="molecule type" value="Genomic_DNA"/>
</dbReference>
<organism evidence="6 7">
    <name type="scientific">Algoriphagus aquaeductus</name>
    <dbReference type="NCBI Taxonomy" id="475299"/>
    <lineage>
        <taxon>Bacteria</taxon>
        <taxon>Pseudomonadati</taxon>
        <taxon>Bacteroidota</taxon>
        <taxon>Cytophagia</taxon>
        <taxon>Cytophagales</taxon>
        <taxon>Cyclobacteriaceae</taxon>
        <taxon>Algoriphagus</taxon>
    </lineage>
</organism>
<name>A0A326RS12_9BACT</name>
<dbReference type="GO" id="GO:0050661">
    <property type="term" value="F:NADP binding"/>
    <property type="evidence" value="ECO:0007669"/>
    <property type="project" value="InterPro"/>
</dbReference>
<dbReference type="Pfam" id="PF00743">
    <property type="entry name" value="FMO-like"/>
    <property type="match status" value="1"/>
</dbReference>
<dbReference type="InterPro" id="IPR050346">
    <property type="entry name" value="FMO-like"/>
</dbReference>
<evidence type="ECO:0000313" key="6">
    <source>
        <dbReference type="EMBL" id="PZV81498.1"/>
    </source>
</evidence>
<keyword evidence="6" id="KW-0503">Monooxygenase</keyword>
<evidence type="ECO:0000256" key="2">
    <source>
        <dbReference type="ARBA" id="ARBA00022630"/>
    </source>
</evidence>
<dbReference type="InterPro" id="IPR036188">
    <property type="entry name" value="FAD/NAD-bd_sf"/>
</dbReference>
<reference evidence="6 7" key="1">
    <citation type="submission" date="2018-06" db="EMBL/GenBank/DDBJ databases">
        <title>Genomic Encyclopedia of Archaeal and Bacterial Type Strains, Phase II (KMG-II): from individual species to whole genera.</title>
        <authorList>
            <person name="Goeker M."/>
        </authorList>
    </citation>
    <scope>NUCLEOTIDE SEQUENCE [LARGE SCALE GENOMIC DNA]</scope>
    <source>
        <strain evidence="6 7">T4</strain>
    </source>
</reference>
<dbReference type="GO" id="GO:0004499">
    <property type="term" value="F:N,N-dimethylaniline monooxygenase activity"/>
    <property type="evidence" value="ECO:0007669"/>
    <property type="project" value="InterPro"/>
</dbReference>
<protein>
    <submittedName>
        <fullName evidence="6">Flavin-binding monooxygenase-like protein</fullName>
    </submittedName>
</protein>
<evidence type="ECO:0000256" key="1">
    <source>
        <dbReference type="ARBA" id="ARBA00009183"/>
    </source>
</evidence>
<evidence type="ECO:0000256" key="4">
    <source>
        <dbReference type="ARBA" id="ARBA00022857"/>
    </source>
</evidence>
<dbReference type="Proteomes" id="UP000248917">
    <property type="component" value="Unassembled WGS sequence"/>
</dbReference>
<keyword evidence="3" id="KW-0274">FAD</keyword>
<dbReference type="AlphaFoldDB" id="A0A326RS12"/>
<dbReference type="SUPFAM" id="SSF51905">
    <property type="entry name" value="FAD/NAD(P)-binding domain"/>
    <property type="match status" value="1"/>
</dbReference>
<gene>
    <name evidence="6" type="ORF">CLV31_11029</name>
</gene>
<keyword evidence="7" id="KW-1185">Reference proteome</keyword>
<accession>A0A326RS12</accession>
<dbReference type="InterPro" id="IPR020946">
    <property type="entry name" value="Flavin_mOase-like"/>
</dbReference>
<dbReference type="Gene3D" id="3.50.50.60">
    <property type="entry name" value="FAD/NAD(P)-binding domain"/>
    <property type="match status" value="1"/>
</dbReference>
<evidence type="ECO:0000256" key="5">
    <source>
        <dbReference type="ARBA" id="ARBA00023002"/>
    </source>
</evidence>
<keyword evidence="2" id="KW-0285">Flavoprotein</keyword>
<dbReference type="PANTHER" id="PTHR23023">
    <property type="entry name" value="DIMETHYLANILINE MONOOXYGENASE"/>
    <property type="match status" value="1"/>
</dbReference>
<evidence type="ECO:0000313" key="7">
    <source>
        <dbReference type="Proteomes" id="UP000248917"/>
    </source>
</evidence>
<dbReference type="OrthoDB" id="9778740at2"/>
<dbReference type="InterPro" id="IPR000960">
    <property type="entry name" value="Flavin_mOase"/>
</dbReference>
<keyword evidence="5" id="KW-0560">Oxidoreductase</keyword>
<evidence type="ECO:0000256" key="3">
    <source>
        <dbReference type="ARBA" id="ARBA00022827"/>
    </source>
</evidence>
<comment type="similarity">
    <text evidence="1">Belongs to the FMO family.</text>
</comment>
<dbReference type="GO" id="GO:0050660">
    <property type="term" value="F:flavin adenine dinucleotide binding"/>
    <property type="evidence" value="ECO:0007669"/>
    <property type="project" value="InterPro"/>
</dbReference>
<dbReference type="PIRSF" id="PIRSF000332">
    <property type="entry name" value="FMO"/>
    <property type="match status" value="1"/>
</dbReference>
<proteinExistence type="inferred from homology"/>
<dbReference type="RefSeq" id="WP_111393492.1">
    <property type="nucleotide sequence ID" value="NZ_QKTX01000010.1"/>
</dbReference>